<dbReference type="InterPro" id="IPR003961">
    <property type="entry name" value="FN3_dom"/>
</dbReference>
<name>A0ABX0ICE9_9FLAO</name>
<feature type="domain" description="Ig-like" evidence="2">
    <location>
        <begin position="1115"/>
        <end position="1175"/>
    </location>
</feature>
<feature type="domain" description="Fibronectin type-III" evidence="3">
    <location>
        <begin position="263"/>
        <end position="355"/>
    </location>
</feature>
<dbReference type="CDD" id="cd00063">
    <property type="entry name" value="FN3"/>
    <property type="match status" value="2"/>
</dbReference>
<dbReference type="Pfam" id="PF00431">
    <property type="entry name" value="CUB"/>
    <property type="match status" value="1"/>
</dbReference>
<reference evidence="4 5" key="1">
    <citation type="submission" date="2020-02" db="EMBL/GenBank/DDBJ databases">
        <authorList>
            <person name="Chen W.-M."/>
        </authorList>
    </citation>
    <scope>NUCLEOTIDE SEQUENCE [LARGE SCALE GENOMIC DNA]</scope>
    <source>
        <strain evidence="4 5">KDG-16</strain>
    </source>
</reference>
<dbReference type="InterPro" id="IPR035914">
    <property type="entry name" value="Sperma_CUB_dom_sf"/>
</dbReference>
<dbReference type="InterPro" id="IPR013783">
    <property type="entry name" value="Ig-like_fold"/>
</dbReference>
<dbReference type="Pfam" id="PF13585">
    <property type="entry name" value="CHU_C"/>
    <property type="match status" value="1"/>
</dbReference>
<evidence type="ECO:0000313" key="5">
    <source>
        <dbReference type="Proteomes" id="UP000800984"/>
    </source>
</evidence>
<dbReference type="PROSITE" id="PS50853">
    <property type="entry name" value="FN3"/>
    <property type="match status" value="2"/>
</dbReference>
<dbReference type="Gene3D" id="2.60.40.10">
    <property type="entry name" value="Immunoglobulins"/>
    <property type="match status" value="2"/>
</dbReference>
<feature type="domain" description="Fibronectin type-III" evidence="3">
    <location>
        <begin position="58"/>
        <end position="149"/>
    </location>
</feature>
<keyword evidence="1" id="KW-1015">Disulfide bond</keyword>
<dbReference type="SUPFAM" id="SSF49265">
    <property type="entry name" value="Fibronectin type III"/>
    <property type="match status" value="2"/>
</dbReference>
<dbReference type="Gene3D" id="2.60.120.290">
    <property type="entry name" value="Spermadhesin, CUB domain"/>
    <property type="match status" value="1"/>
</dbReference>
<evidence type="ECO:0000259" key="3">
    <source>
        <dbReference type="PROSITE" id="PS50853"/>
    </source>
</evidence>
<dbReference type="InterPro" id="IPR036116">
    <property type="entry name" value="FN3_sf"/>
</dbReference>
<gene>
    <name evidence="4" type="ORF">G4D72_13220</name>
</gene>
<keyword evidence="5" id="KW-1185">Reference proteome</keyword>
<dbReference type="PROSITE" id="PS50835">
    <property type="entry name" value="IG_LIKE"/>
    <property type="match status" value="1"/>
</dbReference>
<proteinExistence type="predicted"/>
<sequence>NDFNSNSNFTTQNYTLNAVPYAGGNMRVVFEWRNNNTAGNQPPAAIDNIKLDLVTCPKPLNPTITNINYNNAQVNWANGATETQWEVLVLPAGSAAPTATSVGINVSSNPYVITGLTSVTCYDVYVRARCSATEVSFWSTVASFCTTPHFCAGDEFYDTGGATGAYGNNQNITTTICPDNTGDVVTVIFNEFNLAAGDNLTIRNGNLATSPLLGTFTGANLPPSFTSTSPTGCLTFVFTSNGTGVSDGWEASIYCTPPITCPKPTVLTSSAVTTNSVQLAWTENGTATQWEIIVLPLGSPVPPPGTVGVVANSNPFTYNTGLTPGTAYTFFVRAICSTTDASLYSNGANFYTRPNNDECATALNVLVNTDLACALVTPGTITGASNSGIPASTCGGAADDDTWFSFTATSAAHIINFNDIVGTTTDLSHAVYSGSCGALTLLYCDVNNFSYNNTYVIGQTYYIRVWSASTTVNQVASFNVCINNVLPPLFAENSSTATAPATYTVPQLVTDVLVTSPCGIVSNITFSTGSNFGQQNGIGYFNKNGSSFGLEEGIILATRSANTCDGPNTDGSEGTGAWPGDAQLLAYMQSVGESVTSYNNSSVLEFDFVPIADQVKFDFIFASDEYGTFQCQFSDAFAFFLTNIATGTTTNLAVVPGTTPPVPIAVTTIRKAEFNNGCASANPTYFDKFYGDGNPQDGLPDVVAPINFKGYTVPMSATGTVIPGQTYHMKFVVGDRNDSSFDSAVFLSKFDIGNVDLGNDLTVSGNSALCAGQSYTINSGLTAPPYGFTWSYKAPTASTFEVITGQTGPTLNVTQPGEYKLVAQYVGSACVGEDTIVVEFYPDLILVTPEPNDLSICASNPAVFDLTQNTSVVTANFATPSDYLVTYYLTQADAIAATNSIANPNAYTNVTNPQTIWMRIYSTTTFCSGIKSFDIEVVSPPSATISYNSSYCFNDNLANVTLTGTSGGSYSVVGSPANISVNSSGTVTWTNQIIPGSYTIRYDVGSGACSSNTSFTFSIAPPITASFSTGNATVCEGDSTPITLTGTSGATVTYSNGVTNQTVVLDASGNGTITHTGGTTTFNLVNVTLGSCTQTLTGSVVITVNTFDFTISGECQGSQFVLKTNIINTQDYSFEWTNSSNAVVGTSPTLTITVPGAYTCSVTNLVGLNCTTDVSATFESTLCEIQKGISPNGDGLNDYLELVANKVEIFNRYGKEVYTKTNYNN</sequence>
<organism evidence="4 5">
    <name type="scientific">Flavobacterium difficile</name>
    <dbReference type="NCBI Taxonomy" id="2709659"/>
    <lineage>
        <taxon>Bacteria</taxon>
        <taxon>Pseudomonadati</taxon>
        <taxon>Bacteroidota</taxon>
        <taxon>Flavobacteriia</taxon>
        <taxon>Flavobacteriales</taxon>
        <taxon>Flavobacteriaceae</taxon>
        <taxon>Flavobacterium</taxon>
    </lineage>
</organism>
<dbReference type="SMART" id="SM00060">
    <property type="entry name" value="FN3"/>
    <property type="match status" value="2"/>
</dbReference>
<comment type="caution">
    <text evidence="4">The sequence shown here is derived from an EMBL/GenBank/DDBJ whole genome shotgun (WGS) entry which is preliminary data.</text>
</comment>
<evidence type="ECO:0000256" key="1">
    <source>
        <dbReference type="ARBA" id="ARBA00023157"/>
    </source>
</evidence>
<dbReference type="CDD" id="cd00041">
    <property type="entry name" value="CUB"/>
    <property type="match status" value="1"/>
</dbReference>
<dbReference type="EMBL" id="JAAJBT010000017">
    <property type="protein sequence ID" value="NHM03061.1"/>
    <property type="molecule type" value="Genomic_DNA"/>
</dbReference>
<dbReference type="InterPro" id="IPR000859">
    <property type="entry name" value="CUB_dom"/>
</dbReference>
<feature type="non-terminal residue" evidence="4">
    <location>
        <position position="1"/>
    </location>
</feature>
<evidence type="ECO:0000313" key="4">
    <source>
        <dbReference type="EMBL" id="NHM03061.1"/>
    </source>
</evidence>
<dbReference type="InterPro" id="IPR007110">
    <property type="entry name" value="Ig-like_dom"/>
</dbReference>
<dbReference type="Proteomes" id="UP000800984">
    <property type="component" value="Unassembled WGS sequence"/>
</dbReference>
<feature type="non-terminal residue" evidence="4">
    <location>
        <position position="1225"/>
    </location>
</feature>
<dbReference type="RefSeq" id="WP_207784916.1">
    <property type="nucleotide sequence ID" value="NZ_JAAJBT010000017.1"/>
</dbReference>
<evidence type="ECO:0008006" key="6">
    <source>
        <dbReference type="Google" id="ProtNLM"/>
    </source>
</evidence>
<dbReference type="SUPFAM" id="SSF49854">
    <property type="entry name" value="Spermadhesin, CUB domain"/>
    <property type="match status" value="1"/>
</dbReference>
<evidence type="ECO:0000259" key="2">
    <source>
        <dbReference type="PROSITE" id="PS50835"/>
    </source>
</evidence>
<dbReference type="Pfam" id="PF00041">
    <property type="entry name" value="fn3"/>
    <property type="match status" value="1"/>
</dbReference>
<accession>A0ABX0ICE9</accession>
<dbReference type="InterPro" id="IPR049804">
    <property type="entry name" value="Choice_anch_L"/>
</dbReference>
<protein>
    <recommendedName>
        <fullName evidence="6">Adhesin</fullName>
    </recommendedName>
</protein>
<dbReference type="NCBIfam" id="NF038133">
    <property type="entry name" value="choice_anch_L"/>
    <property type="match status" value="1"/>
</dbReference>